<evidence type="ECO:0000313" key="3">
    <source>
        <dbReference type="Proteomes" id="UP000006465"/>
    </source>
</evidence>
<dbReference type="KEGG" id="coe:CP258_06720"/>
<dbReference type="Proteomes" id="UP000006465">
    <property type="component" value="Chromosome"/>
</dbReference>
<feature type="transmembrane region" description="Helical" evidence="1">
    <location>
        <begin position="249"/>
        <end position="270"/>
    </location>
</feature>
<proteinExistence type="predicted"/>
<feature type="transmembrane region" description="Helical" evidence="1">
    <location>
        <begin position="220"/>
        <end position="243"/>
    </location>
</feature>
<dbReference type="RefSeq" id="WP_014367245.1">
    <property type="nucleotide sequence ID" value="NC_017945.3"/>
</dbReference>
<protein>
    <recommendedName>
        <fullName evidence="4">ABC transporter permease</fullName>
    </recommendedName>
</protein>
<feature type="transmembrane region" description="Helical" evidence="1">
    <location>
        <begin position="130"/>
        <end position="153"/>
    </location>
</feature>
<accession>A0AAU8PKR7</accession>
<feature type="transmembrane region" description="Helical" evidence="1">
    <location>
        <begin position="58"/>
        <end position="84"/>
    </location>
</feature>
<sequence length="311" mass="33161">MSLYDRKAAILHSQTPSQWSTAQVRRLRCAVISMSTAICIALATLASSTMRDNHVTAIALAMSMAMGAAAALATLVSTLGLPYAIRHSLSRKSRHLLSSFLVAVPSFVVLATGMLSAFDRFFPSALYAPLNIILVTIAMPSAGIAIFIGSLFFFPQRLRWVSTVLVLLPLLNAWLSISGKFSAIAEYSVFLSLAPVLIALTALIASIVRLLRIALRNLSVLLLLTAAAILATVQFIFCMHIIAGAPLNANLITLTYAGCCLLSIMSAMLLPSYRVRIKNNAAAHLPVRKSSASHGVTAAAATDSHQEIRAA</sequence>
<dbReference type="EMBL" id="CP003540">
    <property type="protein sequence ID" value="AFK16944.2"/>
    <property type="molecule type" value="Genomic_DNA"/>
</dbReference>
<evidence type="ECO:0008006" key="4">
    <source>
        <dbReference type="Google" id="ProtNLM"/>
    </source>
</evidence>
<feature type="transmembrane region" description="Helical" evidence="1">
    <location>
        <begin position="96"/>
        <end position="118"/>
    </location>
</feature>
<organism evidence="2 3">
    <name type="scientific">Corynebacterium pseudotuberculosis 258</name>
    <dbReference type="NCBI Taxonomy" id="1168865"/>
    <lineage>
        <taxon>Bacteria</taxon>
        <taxon>Bacillati</taxon>
        <taxon>Actinomycetota</taxon>
        <taxon>Actinomycetes</taxon>
        <taxon>Mycobacteriales</taxon>
        <taxon>Corynebacteriaceae</taxon>
        <taxon>Corynebacterium</taxon>
    </lineage>
</organism>
<keyword evidence="1" id="KW-0812">Transmembrane</keyword>
<keyword evidence="1" id="KW-1133">Transmembrane helix</keyword>
<gene>
    <name evidence="2" type="ORF">CP258_06720</name>
</gene>
<name>A0AAU8PKR7_CORPS</name>
<feature type="transmembrane region" description="Helical" evidence="1">
    <location>
        <begin position="189"/>
        <end position="208"/>
    </location>
</feature>
<keyword evidence="1" id="KW-0472">Membrane</keyword>
<feature type="transmembrane region" description="Helical" evidence="1">
    <location>
        <begin position="160"/>
        <end position="177"/>
    </location>
</feature>
<dbReference type="AlphaFoldDB" id="A0AAU8PKR7"/>
<evidence type="ECO:0000313" key="2">
    <source>
        <dbReference type="EMBL" id="AFK16944.2"/>
    </source>
</evidence>
<evidence type="ECO:0000256" key="1">
    <source>
        <dbReference type="SAM" id="Phobius"/>
    </source>
</evidence>
<feature type="transmembrane region" description="Helical" evidence="1">
    <location>
        <begin position="27"/>
        <end position="46"/>
    </location>
</feature>
<reference evidence="2 3" key="1">
    <citation type="journal article" date="2013" name="J. Biotechnol.">
        <title>Genome sequence of Corynebacterium pseudotuberculosis biovar equi strain 258 and prediction of antigenic targets to improve biotechnological vaccine production.</title>
        <authorList>
            <person name="Soares S.C."/>
            <person name="Trost E."/>
            <person name="Ramos R.T."/>
            <person name="Carneiro A.R."/>
            <person name="Santos A.R."/>
            <person name="Pinto A.C."/>
            <person name="Barbosa E."/>
            <person name="Aburjaile F."/>
            <person name="Ali A."/>
            <person name="Diniz C.A."/>
            <person name="Hassan S.S."/>
            <person name="Fiaux K."/>
            <person name="Guimaraes L.C."/>
            <person name="Bakhtiar S.M."/>
            <person name="Pereira U."/>
            <person name="Almeida S.S."/>
            <person name="Abreu V.A."/>
            <person name="Rocha F.S."/>
            <person name="Dorella F.A."/>
            <person name="Miyoshi A."/>
            <person name="Silva A."/>
            <person name="Azevedo V."/>
            <person name="Tauch A."/>
        </authorList>
    </citation>
    <scope>NUCLEOTIDE SEQUENCE [LARGE SCALE GENOMIC DNA]</scope>
    <source>
        <strain evidence="2 3">258</strain>
    </source>
</reference>